<feature type="compositionally biased region" description="Polar residues" evidence="1">
    <location>
        <begin position="91"/>
        <end position="102"/>
    </location>
</feature>
<evidence type="ECO:0000313" key="3">
    <source>
        <dbReference type="EMBL" id="CAL4886022.1"/>
    </source>
</evidence>
<reference evidence="3 4" key="2">
    <citation type="submission" date="2024-10" db="EMBL/GenBank/DDBJ databases">
        <authorList>
            <person name="Ryan C."/>
        </authorList>
    </citation>
    <scope>NUCLEOTIDE SEQUENCE [LARGE SCALE GENOMIC DNA]</scope>
</reference>
<proteinExistence type="predicted"/>
<gene>
    <name evidence="3" type="ORF">URODEC1_LOCUS883</name>
</gene>
<accession>A0ABC8V8P9</accession>
<sequence>MRKQEQCKVNGSKTYVLKFDMHCKCNGCMKKINDGVKEISLSKGVESADLLIERGEVKVSGRMDPEKLCSLLHAVTKKCVQIVAQTTLSEGHTATSQQNKNLHGQPPSDWFTPEAREPSSGWRNGASTFPATPSAPPLPEEEAWSHWSETVPSERCWYRWSAPSSSFGVWAASDITGTLALYEL</sequence>
<feature type="domain" description="HMA" evidence="2">
    <location>
        <begin position="12"/>
        <end position="80"/>
    </location>
</feature>
<evidence type="ECO:0000256" key="1">
    <source>
        <dbReference type="SAM" id="MobiDB-lite"/>
    </source>
</evidence>
<dbReference type="InterPro" id="IPR006121">
    <property type="entry name" value="HMA_dom"/>
</dbReference>
<dbReference type="Proteomes" id="UP001497457">
    <property type="component" value="Chromosome 1b"/>
</dbReference>
<dbReference type="PROSITE" id="PS50846">
    <property type="entry name" value="HMA_2"/>
    <property type="match status" value="1"/>
</dbReference>
<organism evidence="3 4">
    <name type="scientific">Urochloa decumbens</name>
    <dbReference type="NCBI Taxonomy" id="240449"/>
    <lineage>
        <taxon>Eukaryota</taxon>
        <taxon>Viridiplantae</taxon>
        <taxon>Streptophyta</taxon>
        <taxon>Embryophyta</taxon>
        <taxon>Tracheophyta</taxon>
        <taxon>Spermatophyta</taxon>
        <taxon>Magnoliopsida</taxon>
        <taxon>Liliopsida</taxon>
        <taxon>Poales</taxon>
        <taxon>Poaceae</taxon>
        <taxon>PACMAD clade</taxon>
        <taxon>Panicoideae</taxon>
        <taxon>Panicodae</taxon>
        <taxon>Paniceae</taxon>
        <taxon>Melinidinae</taxon>
        <taxon>Urochloa</taxon>
    </lineage>
</organism>
<dbReference type="EMBL" id="OZ075111">
    <property type="protein sequence ID" value="CAL4886022.1"/>
    <property type="molecule type" value="Genomic_DNA"/>
</dbReference>
<name>A0ABC8V8P9_9POAL</name>
<evidence type="ECO:0000313" key="4">
    <source>
        <dbReference type="Proteomes" id="UP001497457"/>
    </source>
</evidence>
<evidence type="ECO:0000259" key="2">
    <source>
        <dbReference type="PROSITE" id="PS50846"/>
    </source>
</evidence>
<protein>
    <recommendedName>
        <fullName evidence="2">HMA domain-containing protein</fullName>
    </recommendedName>
</protein>
<dbReference type="Gene3D" id="3.30.70.100">
    <property type="match status" value="1"/>
</dbReference>
<dbReference type="PANTHER" id="PTHR46413">
    <property type="entry name" value="HEAVY METAL-ASSOCIATED ISOPRENYLATED PLANT PROTEIN 6"/>
    <property type="match status" value="1"/>
</dbReference>
<dbReference type="InterPro" id="IPR044594">
    <property type="entry name" value="HIPP01/3/5/6"/>
</dbReference>
<dbReference type="AlphaFoldDB" id="A0ABC8V8P9"/>
<keyword evidence="4" id="KW-1185">Reference proteome</keyword>
<dbReference type="PANTHER" id="PTHR46413:SF19">
    <property type="entry name" value="HMA DOMAIN-CONTAINING PROTEIN"/>
    <property type="match status" value="1"/>
</dbReference>
<reference evidence="4" key="1">
    <citation type="submission" date="2024-06" db="EMBL/GenBank/DDBJ databases">
        <authorList>
            <person name="Ryan C."/>
        </authorList>
    </citation>
    <scope>NUCLEOTIDE SEQUENCE [LARGE SCALE GENOMIC DNA]</scope>
</reference>
<feature type="region of interest" description="Disordered" evidence="1">
    <location>
        <begin position="91"/>
        <end position="140"/>
    </location>
</feature>